<sequence length="183" mass="21059">MSNIEISAGESVLLSTKGEQNPNRFFIEFKWEPAPRRRSLIERIFFIKSANQDLPIDCDFEVSTEARDVNHNRIGETSFKRNGAAIKGVKHFTGKRWQEFVSIDFDKLSSDTECLLFSLFDERPKIFWCDGHFTCTITNGDKVELLKYKYRFSGGTPPVFPNPCIARIQLVDNHWAFTALADI</sequence>
<evidence type="ECO:0000313" key="2">
    <source>
        <dbReference type="Proteomes" id="UP000309618"/>
    </source>
</evidence>
<name>A0A4S5CKV4_AERVE</name>
<protein>
    <submittedName>
        <fullName evidence="1">Uncharacterized protein</fullName>
    </submittedName>
</protein>
<dbReference type="RefSeq" id="WP_136501838.1">
    <property type="nucleotide sequence ID" value="NZ_SSUX01000008.1"/>
</dbReference>
<reference evidence="1 2" key="1">
    <citation type="submission" date="2019-04" db="EMBL/GenBank/DDBJ databases">
        <title>Comparative genomics of Aeromonas veronii strains pathogenic to fish.</title>
        <authorList>
            <person name="Cascarano M.C."/>
            <person name="Smyrli M."/>
            <person name="Katharios P."/>
        </authorList>
    </citation>
    <scope>NUCLEOTIDE SEQUENCE [LARGE SCALE GENOMIC DNA]</scope>
    <source>
        <strain evidence="1 2">XU1</strain>
    </source>
</reference>
<gene>
    <name evidence="1" type="ORF">E8Q35_12565</name>
</gene>
<dbReference type="Proteomes" id="UP000309618">
    <property type="component" value="Unassembled WGS sequence"/>
</dbReference>
<dbReference type="EMBL" id="SSUX01000008">
    <property type="protein sequence ID" value="THJ45015.1"/>
    <property type="molecule type" value="Genomic_DNA"/>
</dbReference>
<organism evidence="1 2">
    <name type="scientific">Aeromonas veronii</name>
    <dbReference type="NCBI Taxonomy" id="654"/>
    <lineage>
        <taxon>Bacteria</taxon>
        <taxon>Pseudomonadati</taxon>
        <taxon>Pseudomonadota</taxon>
        <taxon>Gammaproteobacteria</taxon>
        <taxon>Aeromonadales</taxon>
        <taxon>Aeromonadaceae</taxon>
        <taxon>Aeromonas</taxon>
    </lineage>
</organism>
<accession>A0A4S5CKV4</accession>
<evidence type="ECO:0000313" key="1">
    <source>
        <dbReference type="EMBL" id="THJ45015.1"/>
    </source>
</evidence>
<comment type="caution">
    <text evidence="1">The sequence shown here is derived from an EMBL/GenBank/DDBJ whole genome shotgun (WGS) entry which is preliminary data.</text>
</comment>
<proteinExistence type="predicted"/>
<dbReference type="AlphaFoldDB" id="A0A4S5CKV4"/>